<proteinExistence type="inferred from homology"/>
<dbReference type="PANTHER" id="PTHR43236:SF1">
    <property type="entry name" value="BLL7220 PROTEIN"/>
    <property type="match status" value="1"/>
</dbReference>
<dbReference type="PROSITE" id="PS50943">
    <property type="entry name" value="HTH_CROC1"/>
    <property type="match status" value="1"/>
</dbReference>
<evidence type="ECO:0000313" key="4">
    <source>
        <dbReference type="Proteomes" id="UP001174210"/>
    </source>
</evidence>
<dbReference type="EMBL" id="JAROCB010000004">
    <property type="protein sequence ID" value="MDN4598315.1"/>
    <property type="molecule type" value="Genomic_DNA"/>
</dbReference>
<accession>A0ABT8IZU7</accession>
<comment type="caution">
    <text evidence="3">The sequence shown here is derived from an EMBL/GenBank/DDBJ whole genome shotgun (WGS) entry which is preliminary data.</text>
</comment>
<organism evidence="3 4">
    <name type="scientific">Leifsonia virtsii</name>
    <dbReference type="NCBI Taxonomy" id="3035915"/>
    <lineage>
        <taxon>Bacteria</taxon>
        <taxon>Bacillati</taxon>
        <taxon>Actinomycetota</taxon>
        <taxon>Actinomycetes</taxon>
        <taxon>Micrococcales</taxon>
        <taxon>Microbacteriaceae</taxon>
        <taxon>Leifsonia</taxon>
    </lineage>
</organism>
<evidence type="ECO:0000313" key="3">
    <source>
        <dbReference type="EMBL" id="MDN4598315.1"/>
    </source>
</evidence>
<dbReference type="Proteomes" id="UP001174210">
    <property type="component" value="Unassembled WGS sequence"/>
</dbReference>
<dbReference type="SMART" id="SM00530">
    <property type="entry name" value="HTH_XRE"/>
    <property type="match status" value="1"/>
</dbReference>
<comment type="similarity">
    <text evidence="1">Belongs to the short-chain fatty acyl-CoA assimilation regulator (ScfR) family.</text>
</comment>
<keyword evidence="4" id="KW-1185">Reference proteome</keyword>
<dbReference type="Gene3D" id="1.10.260.40">
    <property type="entry name" value="lambda repressor-like DNA-binding domains"/>
    <property type="match status" value="1"/>
</dbReference>
<dbReference type="InterPro" id="IPR010359">
    <property type="entry name" value="IrrE_HExxH"/>
</dbReference>
<evidence type="ECO:0000256" key="1">
    <source>
        <dbReference type="ARBA" id="ARBA00007227"/>
    </source>
</evidence>
<evidence type="ECO:0000259" key="2">
    <source>
        <dbReference type="PROSITE" id="PS50943"/>
    </source>
</evidence>
<dbReference type="InterPro" id="IPR010982">
    <property type="entry name" value="Lambda_DNA-bd_dom_sf"/>
</dbReference>
<gene>
    <name evidence="3" type="ORF">P5G59_14280</name>
</gene>
<dbReference type="InterPro" id="IPR001387">
    <property type="entry name" value="Cro/C1-type_HTH"/>
</dbReference>
<protein>
    <submittedName>
        <fullName evidence="3">Helix-turn-helix domain-containing protein</fullName>
    </submittedName>
</protein>
<name>A0ABT8IZU7_9MICO</name>
<dbReference type="Pfam" id="PF01381">
    <property type="entry name" value="HTH_3"/>
    <property type="match status" value="1"/>
</dbReference>
<dbReference type="Pfam" id="PF06114">
    <property type="entry name" value="Peptidase_M78"/>
    <property type="match status" value="1"/>
</dbReference>
<dbReference type="PANTHER" id="PTHR43236">
    <property type="entry name" value="ANTITOXIN HIGA1"/>
    <property type="match status" value="1"/>
</dbReference>
<reference evidence="3" key="1">
    <citation type="submission" date="2023-03" db="EMBL/GenBank/DDBJ databases">
        <title>MT1 and MT2 Draft Genomes of Novel Species.</title>
        <authorList>
            <person name="Venkateswaran K."/>
        </authorList>
    </citation>
    <scope>NUCLEOTIDE SEQUENCE</scope>
    <source>
        <strain evidence="3">F6_8S_P_1A</strain>
    </source>
</reference>
<sequence length="483" mass="52509">MSTVGTGDIDVATLGHRIRHFRVGRGMTLDELGSAAGIAASQLSLIENGKREPRVSLLSALASALGVPTADLLSSEPPDERAALEIELARAQRGTLYASLGLPAVKPTKGTPTETLRALVGLHRELGRRASEAIATPEEARRANTELRERMRAQNNYIPEIEELAEQQVTASGHVRGALTHREVSVMAERLGFELIYVNDLPRSARSVTDLENGRIYLPPASIPGGHGLRSMALQAMAHRLLGHTRPESYADFLRQRLEINYFAACCLMPREAAVGFLQQAKKDKDLAVEDFRDAFGVTHEAAALRLTNLATSHLDMTLHFLRVGDDGALYKGYENDGLPLPTDVTGSIEGQIVCRKWGARSAFTHTNRTTELYQYTDTPAGTYWCATQTGTTAEGGFSISVGVPFDEAKWFRGRETTVRAESRCPDESCCKRPPADLSGRWAGKAWPSARLHAHILSPLPSGSFPGVDDADVYAFLEAHSGA</sequence>
<dbReference type="SUPFAM" id="SSF47413">
    <property type="entry name" value="lambda repressor-like DNA-binding domains"/>
    <property type="match status" value="1"/>
</dbReference>
<dbReference type="CDD" id="cd00093">
    <property type="entry name" value="HTH_XRE"/>
    <property type="match status" value="1"/>
</dbReference>
<dbReference type="InterPro" id="IPR052345">
    <property type="entry name" value="Rad_response_metalloprotease"/>
</dbReference>
<feature type="domain" description="HTH cro/C1-type" evidence="2">
    <location>
        <begin position="18"/>
        <end position="72"/>
    </location>
</feature>
<dbReference type="RefSeq" id="WP_301219664.1">
    <property type="nucleotide sequence ID" value="NZ_JAROCB010000004.1"/>
</dbReference>